<protein>
    <recommendedName>
        <fullName evidence="1">Metalloprotease TldD/E C-terminal domain-containing protein</fullName>
    </recommendedName>
</protein>
<dbReference type="GO" id="GO:0005829">
    <property type="term" value="C:cytosol"/>
    <property type="evidence" value="ECO:0007669"/>
    <property type="project" value="TreeGrafter"/>
</dbReference>
<dbReference type="PANTHER" id="PTHR43421:SF1">
    <property type="entry name" value="METALLOPROTEASE PMBA"/>
    <property type="match status" value="1"/>
</dbReference>
<gene>
    <name evidence="2" type="ORF">A2008_07140</name>
</gene>
<dbReference type="GO" id="GO:0006508">
    <property type="term" value="P:proteolysis"/>
    <property type="evidence" value="ECO:0007669"/>
    <property type="project" value="InterPro"/>
</dbReference>
<organism evidence="2 3">
    <name type="scientific">Candidatus Wallbacteria bacterium GWC2_49_35</name>
    <dbReference type="NCBI Taxonomy" id="1817813"/>
    <lineage>
        <taxon>Bacteria</taxon>
        <taxon>Candidatus Walliibacteriota</taxon>
    </lineage>
</organism>
<dbReference type="Pfam" id="PF19289">
    <property type="entry name" value="PmbA_TldD_3rd"/>
    <property type="match status" value="1"/>
</dbReference>
<dbReference type="EMBL" id="MGFH01000014">
    <property type="protein sequence ID" value="OGM08411.1"/>
    <property type="molecule type" value="Genomic_DNA"/>
</dbReference>
<dbReference type="Proteomes" id="UP000178735">
    <property type="component" value="Unassembled WGS sequence"/>
</dbReference>
<dbReference type="InterPro" id="IPR045569">
    <property type="entry name" value="Metalloprtase-TldD/E_C"/>
</dbReference>
<dbReference type="AlphaFoldDB" id="A0A1F7X080"/>
<dbReference type="InterPro" id="IPR036059">
    <property type="entry name" value="TldD/PmbA_sf"/>
</dbReference>
<dbReference type="PANTHER" id="PTHR43421">
    <property type="entry name" value="METALLOPROTEASE PMBA"/>
    <property type="match status" value="1"/>
</dbReference>
<dbReference type="InterPro" id="IPR047657">
    <property type="entry name" value="PmbA"/>
</dbReference>
<feature type="domain" description="Metalloprotease TldD/E C-terminal" evidence="1">
    <location>
        <begin position="196"/>
        <end position="395"/>
    </location>
</feature>
<comment type="caution">
    <text evidence="2">The sequence shown here is derived from an EMBL/GenBank/DDBJ whole genome shotgun (WGS) entry which is preliminary data.</text>
</comment>
<dbReference type="GO" id="GO:0008237">
    <property type="term" value="F:metallopeptidase activity"/>
    <property type="evidence" value="ECO:0007669"/>
    <property type="project" value="InterPro"/>
</dbReference>
<name>A0A1F7X080_9BACT</name>
<sequence length="410" mass="45684">MIIEKYIQKDEEISLKIVQTKIDSLKRKNIIRTGCRAYDGKYIGIAGALGGHDEKFLENEARAALSLKVPYEYEPGCDLNLSKNLSCDIFAENELISEVETLLEAVRIAQPDFSFSDAVKLINYEERILNDRGLDLCYRDRILVLSLLFKKKTSVNILDGFVSFKGRKYDRAAFLKHLNAVCGAYNNLIDLPAGERFPVIFSTEDPTPLIKFAQDLHGLRFGTKSSIFSDKSGQKLFSDKFDFYFCLDPAENPGSFFDAEGSVNEGFETPLIKNGVLISPYTDKNTSKTYGLPYTKSASCEYDGIPQPALTAHRIASSQKTAKELLGGRPAIFVMIASGGDFTPEGNFATPVQLALYFDGENFIGKLPELQISSNVYEMFGGAYIGVSKDSYFPLSREKCLIMDLKVSKM</sequence>
<reference evidence="2 3" key="1">
    <citation type="journal article" date="2016" name="Nat. Commun.">
        <title>Thousands of microbial genomes shed light on interconnected biogeochemical processes in an aquifer system.</title>
        <authorList>
            <person name="Anantharaman K."/>
            <person name="Brown C.T."/>
            <person name="Hug L.A."/>
            <person name="Sharon I."/>
            <person name="Castelle C.J."/>
            <person name="Probst A.J."/>
            <person name="Thomas B.C."/>
            <person name="Singh A."/>
            <person name="Wilkins M.J."/>
            <person name="Karaoz U."/>
            <person name="Brodie E.L."/>
            <person name="Williams K.H."/>
            <person name="Hubbard S.S."/>
            <person name="Banfield J.F."/>
        </authorList>
    </citation>
    <scope>NUCLEOTIDE SEQUENCE [LARGE SCALE GENOMIC DNA]</scope>
</reference>
<proteinExistence type="predicted"/>
<dbReference type="SUPFAM" id="SSF111283">
    <property type="entry name" value="Putative modulator of DNA gyrase, PmbA/TldD"/>
    <property type="match status" value="1"/>
</dbReference>
<evidence type="ECO:0000313" key="2">
    <source>
        <dbReference type="EMBL" id="OGM08411.1"/>
    </source>
</evidence>
<accession>A0A1F7X080</accession>
<evidence type="ECO:0000313" key="3">
    <source>
        <dbReference type="Proteomes" id="UP000178735"/>
    </source>
</evidence>
<evidence type="ECO:0000259" key="1">
    <source>
        <dbReference type="Pfam" id="PF19289"/>
    </source>
</evidence>